<evidence type="ECO:0000313" key="5">
    <source>
        <dbReference type="Proteomes" id="UP000319014"/>
    </source>
</evidence>
<proteinExistence type="predicted"/>
<dbReference type="RefSeq" id="WP_221930377.1">
    <property type="nucleotide sequence ID" value="NZ_FXTK01000001.1"/>
</dbReference>
<keyword evidence="2" id="KW-0812">Transmembrane</keyword>
<dbReference type="SUPFAM" id="SSF52799">
    <property type="entry name" value="(Phosphotyrosine protein) phosphatases II"/>
    <property type="match status" value="1"/>
</dbReference>
<keyword evidence="2" id="KW-0472">Membrane</keyword>
<dbReference type="InterPro" id="IPR057023">
    <property type="entry name" value="PTP-SAK"/>
</dbReference>
<organism evidence="4 5">
    <name type="scientific">Paracoccus laeviglucosivorans</name>
    <dbReference type="NCBI Taxonomy" id="1197861"/>
    <lineage>
        <taxon>Bacteria</taxon>
        <taxon>Pseudomonadati</taxon>
        <taxon>Pseudomonadota</taxon>
        <taxon>Alphaproteobacteria</taxon>
        <taxon>Rhodobacterales</taxon>
        <taxon>Paracoccaceae</taxon>
        <taxon>Paracoccus</taxon>
    </lineage>
</organism>
<dbReference type="Proteomes" id="UP000319014">
    <property type="component" value="Unassembled WGS sequence"/>
</dbReference>
<evidence type="ECO:0000256" key="2">
    <source>
        <dbReference type="SAM" id="Phobius"/>
    </source>
</evidence>
<dbReference type="Gene3D" id="3.90.190.10">
    <property type="entry name" value="Protein tyrosine phosphatase superfamily"/>
    <property type="match status" value="1"/>
</dbReference>
<gene>
    <name evidence="4" type="ORF">SAMN06265221_101123</name>
</gene>
<dbReference type="Pfam" id="PF22784">
    <property type="entry name" value="PTP-SAK"/>
    <property type="match status" value="1"/>
</dbReference>
<keyword evidence="1" id="KW-0378">Hydrolase</keyword>
<feature type="domain" description="Tyrosine specific protein phosphatases" evidence="3">
    <location>
        <begin position="124"/>
        <end position="159"/>
    </location>
</feature>
<name>A0A521AH57_9RHOB</name>
<dbReference type="InterPro" id="IPR016130">
    <property type="entry name" value="Tyr_Pase_AS"/>
</dbReference>
<dbReference type="InterPro" id="IPR029021">
    <property type="entry name" value="Prot-tyrosine_phosphatase-like"/>
</dbReference>
<protein>
    <submittedName>
        <fullName evidence="4">Tyrosine phosphatase family protein</fullName>
    </submittedName>
</protein>
<evidence type="ECO:0000256" key="1">
    <source>
        <dbReference type="ARBA" id="ARBA00022801"/>
    </source>
</evidence>
<feature type="transmembrane region" description="Helical" evidence="2">
    <location>
        <begin position="28"/>
        <end position="48"/>
    </location>
</feature>
<keyword evidence="2" id="KW-1133">Transmembrane helix</keyword>
<dbReference type="PROSITE" id="PS00383">
    <property type="entry name" value="TYR_PHOSPHATASE_1"/>
    <property type="match status" value="1"/>
</dbReference>
<dbReference type="GO" id="GO:0016791">
    <property type="term" value="F:phosphatase activity"/>
    <property type="evidence" value="ECO:0007669"/>
    <property type="project" value="UniProtKB-ARBA"/>
</dbReference>
<dbReference type="EMBL" id="FXTK01000001">
    <property type="protein sequence ID" value="SMO34136.1"/>
    <property type="molecule type" value="Genomic_DNA"/>
</dbReference>
<reference evidence="4 5" key="1">
    <citation type="submission" date="2017-05" db="EMBL/GenBank/DDBJ databases">
        <authorList>
            <person name="Varghese N."/>
            <person name="Submissions S."/>
        </authorList>
    </citation>
    <scope>NUCLEOTIDE SEQUENCE [LARGE SCALE GENOMIC DNA]</scope>
    <source>
        <strain evidence="4 5">DSM 100094</strain>
    </source>
</reference>
<sequence>MSIVSQPISRGLSLPQIRPWRLGWLRRMIAALACCFGLILSYFMIGYYSGNFTTIVGGEAYRSGQLSPTQIESVHSRLGIASIINLRGENRGTDWYDAERATASRLGIEHLDFSMSARRELQTEDALRLIQMMRDAPKPVLIHCEGGADRTGLAAALYIAGLKNGTGEQAEWHLSPVFGHLAIPGHSQTWAMDLSWQRMAPLLGVAGR</sequence>
<evidence type="ECO:0000313" key="4">
    <source>
        <dbReference type="EMBL" id="SMO34136.1"/>
    </source>
</evidence>
<dbReference type="AlphaFoldDB" id="A0A521AH57"/>
<dbReference type="PROSITE" id="PS50056">
    <property type="entry name" value="TYR_PHOSPHATASE_2"/>
    <property type="match status" value="1"/>
</dbReference>
<evidence type="ECO:0000259" key="3">
    <source>
        <dbReference type="PROSITE" id="PS50056"/>
    </source>
</evidence>
<keyword evidence="5" id="KW-1185">Reference proteome</keyword>
<dbReference type="InterPro" id="IPR000387">
    <property type="entry name" value="Tyr_Pase_dom"/>
</dbReference>
<accession>A0A521AH57</accession>